<sequence length="68" mass="7513">MKIAITSGLIIGMAVVLLHALINLAIYGEVLIKEPHVIILVAEISLMVFAILWGVLLFLVYLATIRRE</sequence>
<keyword evidence="1" id="KW-0812">Transmembrane</keyword>
<comment type="caution">
    <text evidence="2">The sequence shown here is derived from an EMBL/GenBank/DDBJ whole genome shotgun (WGS) entry which is preliminary data.</text>
</comment>
<name>A0A0F9D8D7_9ZZZZ</name>
<keyword evidence="1" id="KW-1133">Transmembrane helix</keyword>
<reference evidence="2" key="1">
    <citation type="journal article" date="2015" name="Nature">
        <title>Complex archaea that bridge the gap between prokaryotes and eukaryotes.</title>
        <authorList>
            <person name="Spang A."/>
            <person name="Saw J.H."/>
            <person name="Jorgensen S.L."/>
            <person name="Zaremba-Niedzwiedzka K."/>
            <person name="Martijn J."/>
            <person name="Lind A.E."/>
            <person name="van Eijk R."/>
            <person name="Schleper C."/>
            <person name="Guy L."/>
            <person name="Ettema T.J."/>
        </authorList>
    </citation>
    <scope>NUCLEOTIDE SEQUENCE</scope>
</reference>
<organism evidence="2">
    <name type="scientific">marine sediment metagenome</name>
    <dbReference type="NCBI Taxonomy" id="412755"/>
    <lineage>
        <taxon>unclassified sequences</taxon>
        <taxon>metagenomes</taxon>
        <taxon>ecological metagenomes</taxon>
    </lineage>
</organism>
<dbReference type="EMBL" id="LAZR01032768">
    <property type="protein sequence ID" value="KKL49966.1"/>
    <property type="molecule type" value="Genomic_DNA"/>
</dbReference>
<evidence type="ECO:0000313" key="2">
    <source>
        <dbReference type="EMBL" id="KKL49966.1"/>
    </source>
</evidence>
<feature type="transmembrane region" description="Helical" evidence="1">
    <location>
        <begin position="7"/>
        <end position="26"/>
    </location>
</feature>
<accession>A0A0F9D8D7</accession>
<evidence type="ECO:0000256" key="1">
    <source>
        <dbReference type="SAM" id="Phobius"/>
    </source>
</evidence>
<keyword evidence="1" id="KW-0472">Membrane</keyword>
<dbReference type="AlphaFoldDB" id="A0A0F9D8D7"/>
<proteinExistence type="predicted"/>
<gene>
    <name evidence="2" type="ORF">LCGC14_2310180</name>
</gene>
<feature type="transmembrane region" description="Helical" evidence="1">
    <location>
        <begin position="38"/>
        <end position="63"/>
    </location>
</feature>
<protein>
    <submittedName>
        <fullName evidence="2">Uncharacterized protein</fullName>
    </submittedName>
</protein>